<dbReference type="Gene3D" id="1.20.144.10">
    <property type="entry name" value="Phosphatidic acid phosphatase type 2/haloperoxidase"/>
    <property type="match status" value="1"/>
</dbReference>
<dbReference type="GO" id="GO:0003993">
    <property type="term" value="F:acid phosphatase activity"/>
    <property type="evidence" value="ECO:0007669"/>
    <property type="project" value="UniProtKB-EC"/>
</dbReference>
<reference evidence="4 5" key="1">
    <citation type="submission" date="2020-08" db="EMBL/GenBank/DDBJ databases">
        <title>Genomic Encyclopedia of Type Strains, Phase IV (KMG-IV): sequencing the most valuable type-strain genomes for metagenomic binning, comparative biology and taxonomic classification.</title>
        <authorList>
            <person name="Goeker M."/>
        </authorList>
    </citation>
    <scope>NUCLEOTIDE SEQUENCE [LARGE SCALE GENOMIC DNA]</scope>
    <source>
        <strain evidence="4 5">DSM 23960</strain>
    </source>
</reference>
<comment type="catalytic activity">
    <reaction evidence="1">
        <text>a phosphate monoester + H2O = an alcohol + phosphate</text>
        <dbReference type="Rhea" id="RHEA:15017"/>
        <dbReference type="ChEBI" id="CHEBI:15377"/>
        <dbReference type="ChEBI" id="CHEBI:30879"/>
        <dbReference type="ChEBI" id="CHEBI:43474"/>
        <dbReference type="ChEBI" id="CHEBI:67140"/>
        <dbReference type="EC" id="3.1.3.2"/>
    </reaction>
</comment>
<dbReference type="InterPro" id="IPR036938">
    <property type="entry name" value="PAP2/HPO_sf"/>
</dbReference>
<dbReference type="PROSITE" id="PS51257">
    <property type="entry name" value="PROKAR_LIPOPROTEIN"/>
    <property type="match status" value="1"/>
</dbReference>
<gene>
    <name evidence="4" type="ORF">GGR12_001579</name>
</gene>
<dbReference type="EC" id="3.1.3.2" evidence="1"/>
<organism evidence="4 5">
    <name type="scientific">Brevundimonas lenta</name>
    <dbReference type="NCBI Taxonomy" id="424796"/>
    <lineage>
        <taxon>Bacteria</taxon>
        <taxon>Pseudomonadati</taxon>
        <taxon>Pseudomonadota</taxon>
        <taxon>Alphaproteobacteria</taxon>
        <taxon>Caulobacterales</taxon>
        <taxon>Caulobacteraceae</taxon>
        <taxon>Brevundimonas</taxon>
    </lineage>
</organism>
<feature type="domain" description="Phosphatidic acid phosphatase type 2/haloperoxidase" evidence="3">
    <location>
        <begin position="126"/>
        <end position="240"/>
    </location>
</feature>
<feature type="chain" id="PRO_5030786579" description="Acid phosphatase" evidence="2">
    <location>
        <begin position="23"/>
        <end position="279"/>
    </location>
</feature>
<keyword evidence="2" id="KW-0732">Signal</keyword>
<keyword evidence="5" id="KW-1185">Reference proteome</keyword>
<dbReference type="Proteomes" id="UP000529946">
    <property type="component" value="Unassembled WGS sequence"/>
</dbReference>
<protein>
    <recommendedName>
        <fullName evidence="1">Acid phosphatase</fullName>
        <ecNumber evidence="1">3.1.3.2</ecNumber>
    </recommendedName>
</protein>
<evidence type="ECO:0000313" key="5">
    <source>
        <dbReference type="Proteomes" id="UP000529946"/>
    </source>
</evidence>
<feature type="signal peptide" evidence="2">
    <location>
        <begin position="1"/>
        <end position="22"/>
    </location>
</feature>
<dbReference type="CDD" id="cd03397">
    <property type="entry name" value="PAP2_acid_phosphatase"/>
    <property type="match status" value="1"/>
</dbReference>
<dbReference type="RefSeq" id="WP_221212300.1">
    <property type="nucleotide sequence ID" value="NZ_BAAAER010000001.1"/>
</dbReference>
<name>A0A7W6NPB3_9CAUL</name>
<dbReference type="InterPro" id="IPR000326">
    <property type="entry name" value="PAP2/HPO"/>
</dbReference>
<dbReference type="InterPro" id="IPR001011">
    <property type="entry name" value="Acid_Pase_classA_bac"/>
</dbReference>
<evidence type="ECO:0000259" key="3">
    <source>
        <dbReference type="SMART" id="SM00014"/>
    </source>
</evidence>
<dbReference type="SMART" id="SM00014">
    <property type="entry name" value="acidPPc"/>
    <property type="match status" value="1"/>
</dbReference>
<keyword evidence="1 4" id="KW-0378">Hydrolase</keyword>
<dbReference type="GO" id="GO:0030288">
    <property type="term" value="C:outer membrane-bounded periplasmic space"/>
    <property type="evidence" value="ECO:0007669"/>
    <property type="project" value="InterPro"/>
</dbReference>
<dbReference type="PRINTS" id="PR00483">
    <property type="entry name" value="BACPHPHTASE"/>
</dbReference>
<dbReference type="AlphaFoldDB" id="A0A7W6NPB3"/>
<dbReference type="PIRSF" id="PIRSF000897">
    <property type="entry name" value="Acid_Ptase_ClsA"/>
    <property type="match status" value="1"/>
</dbReference>
<dbReference type="EMBL" id="JACIDM010000002">
    <property type="protein sequence ID" value="MBB4082713.1"/>
    <property type="molecule type" value="Genomic_DNA"/>
</dbReference>
<evidence type="ECO:0000256" key="2">
    <source>
        <dbReference type="SAM" id="SignalP"/>
    </source>
</evidence>
<comment type="caution">
    <text evidence="4">The sequence shown here is derived from an EMBL/GenBank/DDBJ whole genome shotgun (WGS) entry which is preliminary data.</text>
</comment>
<evidence type="ECO:0000256" key="1">
    <source>
        <dbReference type="PIRNR" id="PIRNR000897"/>
    </source>
</evidence>
<proteinExistence type="inferred from homology"/>
<comment type="similarity">
    <text evidence="1">Belongs to the class A bacterial acid phosphatase family.</text>
</comment>
<accession>A0A7W6NPB3</accession>
<sequence length="279" mass="29416">MQINRWTRTLVAGAILIGCASASQEPPAPQTETMTPAQEAEVRAIMAAIYLPRGAAPNSLAILPAPPEPGSAAQARDDAAALEAQALRGTPRFALAASDADLSLPHAIQAFTCALGVEVSEAATPHTYTLLRRTMADIGLSTYPTKTKYQRTRPFVVTSTPTCTPDDEAFLRHDGSYPSGHSAIGWGWALVLTEVAPERQNEILARGRAFGQSRVVCNVHWLSDTEEGRVMASATVARLQSAPEFRADLEAARAEITAARAAGSAPTNDCAAEAAQLAG</sequence>
<dbReference type="Pfam" id="PF01569">
    <property type="entry name" value="PAP2"/>
    <property type="match status" value="1"/>
</dbReference>
<evidence type="ECO:0000313" key="4">
    <source>
        <dbReference type="EMBL" id="MBB4082713.1"/>
    </source>
</evidence>
<dbReference type="SUPFAM" id="SSF48317">
    <property type="entry name" value="Acid phosphatase/Vanadium-dependent haloperoxidase"/>
    <property type="match status" value="1"/>
</dbReference>